<keyword evidence="2" id="KW-1185">Reference proteome</keyword>
<sequence>MTTSRGPRTSTEIRAYLKDRLNQALRRPGSFGGEIALRLLLDHLAYAEHQEKEWGQALRTLQSRGAFNSLGVTGALNRVLPDLRDDGVASIYTELARDRGWLQADRTLTLEEHGSLRRELIAWAAHDRTLTEVREEFGPPSVLLGGTNPFYGKTLAYLTARATEPIIFFHLWNGTSRPTETTWHPVYDEPVLLAVRSGSGAFKDTFTFTPEGSRRRPA</sequence>
<evidence type="ECO:0000313" key="1">
    <source>
        <dbReference type="EMBL" id="MBB6347684.1"/>
    </source>
</evidence>
<dbReference type="RefSeq" id="WP_185085587.1">
    <property type="nucleotide sequence ID" value="NZ_JACHJB010000002.1"/>
</dbReference>
<name>A0A7X0C6I5_9ACTN</name>
<gene>
    <name evidence="1" type="ORF">FHU36_004229</name>
</gene>
<dbReference type="EMBL" id="JACHJB010000002">
    <property type="protein sequence ID" value="MBB6347684.1"/>
    <property type="molecule type" value="Genomic_DNA"/>
</dbReference>
<evidence type="ECO:0000313" key="2">
    <source>
        <dbReference type="Proteomes" id="UP000583800"/>
    </source>
</evidence>
<dbReference type="AlphaFoldDB" id="A0A7X0C6I5"/>
<comment type="caution">
    <text evidence="1">The sequence shown here is derived from an EMBL/GenBank/DDBJ whole genome shotgun (WGS) entry which is preliminary data.</text>
</comment>
<accession>A0A7X0C6I5</accession>
<reference evidence="1 2" key="1">
    <citation type="submission" date="2020-08" db="EMBL/GenBank/DDBJ databases">
        <title>Sequencing the genomes of 1000 actinobacteria strains.</title>
        <authorList>
            <person name="Klenk H.-P."/>
        </authorList>
    </citation>
    <scope>NUCLEOTIDE SEQUENCE [LARGE SCALE GENOMIC DNA]</scope>
    <source>
        <strain evidence="1 2">DSM 45913</strain>
    </source>
</reference>
<proteinExistence type="predicted"/>
<protein>
    <submittedName>
        <fullName evidence="1">Uncharacterized protein</fullName>
    </submittedName>
</protein>
<organism evidence="1 2">
    <name type="scientific">Nonomuraea muscovyensis</name>
    <dbReference type="NCBI Taxonomy" id="1124761"/>
    <lineage>
        <taxon>Bacteria</taxon>
        <taxon>Bacillati</taxon>
        <taxon>Actinomycetota</taxon>
        <taxon>Actinomycetes</taxon>
        <taxon>Streptosporangiales</taxon>
        <taxon>Streptosporangiaceae</taxon>
        <taxon>Nonomuraea</taxon>
    </lineage>
</organism>
<dbReference type="Proteomes" id="UP000583800">
    <property type="component" value="Unassembled WGS sequence"/>
</dbReference>